<dbReference type="SUPFAM" id="SSF50978">
    <property type="entry name" value="WD40 repeat-like"/>
    <property type="match status" value="1"/>
</dbReference>
<name>A0ABR4NSA8_9SACH</name>
<feature type="region of interest" description="Disordered" evidence="6">
    <location>
        <begin position="443"/>
        <end position="464"/>
    </location>
</feature>
<accession>A0ABR4NSA8</accession>
<proteinExistence type="predicted"/>
<dbReference type="Proteomes" id="UP001623330">
    <property type="component" value="Unassembled WGS sequence"/>
</dbReference>
<dbReference type="InterPro" id="IPR011989">
    <property type="entry name" value="ARM-like"/>
</dbReference>
<dbReference type="PROSITE" id="PS51394">
    <property type="entry name" value="PFU"/>
    <property type="match status" value="1"/>
</dbReference>
<keyword evidence="3 5" id="KW-0853">WD repeat</keyword>
<dbReference type="Gene3D" id="1.25.10.10">
    <property type="entry name" value="Leucine-rich Repeat Variant"/>
    <property type="match status" value="1"/>
</dbReference>
<dbReference type="InterPro" id="IPR036322">
    <property type="entry name" value="WD40_repeat_dom_sf"/>
</dbReference>
<comment type="caution">
    <text evidence="9">The sequence shown here is derived from an EMBL/GenBank/DDBJ whole genome shotgun (WGS) entry which is preliminary data.</text>
</comment>
<dbReference type="InterPro" id="IPR013535">
    <property type="entry name" value="PUL_dom"/>
</dbReference>
<dbReference type="PANTHER" id="PTHR19849">
    <property type="entry name" value="PHOSPHOLIPASE A-2-ACTIVATING PROTEIN"/>
    <property type="match status" value="1"/>
</dbReference>
<dbReference type="SMART" id="SM00320">
    <property type="entry name" value="WD40"/>
    <property type="match status" value="7"/>
</dbReference>
<keyword evidence="10" id="KW-1185">Reference proteome</keyword>
<dbReference type="PROSITE" id="PS50082">
    <property type="entry name" value="WD_REPEATS_2"/>
    <property type="match status" value="3"/>
</dbReference>
<evidence type="ECO:0000313" key="9">
    <source>
        <dbReference type="EMBL" id="KAL3231310.1"/>
    </source>
</evidence>
<evidence type="ECO:0008006" key="11">
    <source>
        <dbReference type="Google" id="ProtNLM"/>
    </source>
</evidence>
<dbReference type="PROSITE" id="PS51396">
    <property type="entry name" value="PUL"/>
    <property type="match status" value="1"/>
</dbReference>
<dbReference type="CDD" id="cd00200">
    <property type="entry name" value="WD40"/>
    <property type="match status" value="1"/>
</dbReference>
<feature type="domain" description="PUL" evidence="8">
    <location>
        <begin position="468"/>
        <end position="719"/>
    </location>
</feature>
<dbReference type="InterPro" id="IPR015943">
    <property type="entry name" value="WD40/YVTN_repeat-like_dom_sf"/>
</dbReference>
<keyword evidence="4" id="KW-0677">Repeat</keyword>
<evidence type="ECO:0000256" key="6">
    <source>
        <dbReference type="SAM" id="MobiDB-lite"/>
    </source>
</evidence>
<dbReference type="InterPro" id="IPR038122">
    <property type="entry name" value="PFU_sf"/>
</dbReference>
<dbReference type="InterPro" id="IPR001680">
    <property type="entry name" value="WD40_rpt"/>
</dbReference>
<dbReference type="EMBL" id="JBEVYD010000007">
    <property type="protein sequence ID" value="KAL3231310.1"/>
    <property type="molecule type" value="Genomic_DNA"/>
</dbReference>
<dbReference type="Gene3D" id="3.10.20.870">
    <property type="entry name" value="PFU (PLAA family ubiquitin binding), C-terminal domain"/>
    <property type="match status" value="1"/>
</dbReference>
<evidence type="ECO:0000256" key="2">
    <source>
        <dbReference type="ARBA" id="ARBA00022490"/>
    </source>
</evidence>
<feature type="repeat" description="WD" evidence="5">
    <location>
        <begin position="8"/>
        <end position="38"/>
    </location>
</feature>
<evidence type="ECO:0000313" key="10">
    <source>
        <dbReference type="Proteomes" id="UP001623330"/>
    </source>
</evidence>
<feature type="repeat" description="WD" evidence="5">
    <location>
        <begin position="98"/>
        <end position="127"/>
    </location>
</feature>
<feature type="domain" description="PFU" evidence="7">
    <location>
        <begin position="350"/>
        <end position="447"/>
    </location>
</feature>
<dbReference type="InterPro" id="IPR015155">
    <property type="entry name" value="PFU"/>
</dbReference>
<organism evidence="9 10">
    <name type="scientific">Nakaseomyces bracarensis</name>
    <dbReference type="NCBI Taxonomy" id="273131"/>
    <lineage>
        <taxon>Eukaryota</taxon>
        <taxon>Fungi</taxon>
        <taxon>Dikarya</taxon>
        <taxon>Ascomycota</taxon>
        <taxon>Saccharomycotina</taxon>
        <taxon>Saccharomycetes</taxon>
        <taxon>Saccharomycetales</taxon>
        <taxon>Saccharomycetaceae</taxon>
        <taxon>Nakaseomyces</taxon>
    </lineage>
</organism>
<evidence type="ECO:0000256" key="4">
    <source>
        <dbReference type="ARBA" id="ARBA00022737"/>
    </source>
</evidence>
<dbReference type="Pfam" id="PF08324">
    <property type="entry name" value="PUL"/>
    <property type="match status" value="1"/>
</dbReference>
<comment type="subcellular location">
    <subcellularLocation>
        <location evidence="1">Cytoplasm</location>
    </subcellularLocation>
</comment>
<evidence type="ECO:0000256" key="5">
    <source>
        <dbReference type="PROSITE-ProRule" id="PRU00221"/>
    </source>
</evidence>
<sequence length="719" mass="79868">MYQLSATLRGHEQDVRDVVAMGPRVASVSRDGTLRVWQRRESWESTVMYQAGGFLNSVCYDDVEEVLYCGGKDSLINGVDVAAMTAVAEPVAEPVYTLVGHSGNVCSLRWSDGYVLSGSWDKTGRVWAQNEVRYELKGHTASVWDVLRFNEHTVLTAGADGAIGVWEHGKLARMLTGIHTDVVRHLEVVDSETFASCSNDGTVKISDLHGKVRKTMEGHESFVYYIRKLKDGLVSCGEDRSVRVWDANGDVKQVIRIPAISVWCVDVMENGDIVVGSSDNNLRIFTENESRIASDEEIKEFRQEIESSAINPQTMDFDESKLSPFETLQSPGKKEGQVVVVKTPQGVIEAHQYSNGQWMKVGDVVGSSTAGNDKKTEYEGKMYDYVFDVDIEEGQPPLKLPVNTTDNPYLVADKFITKYELPDSYKDQIVNFIIKNTSGMSLDNTSVPPQAPQETAPPTNHSTSSNMKVLPVKTILQVNSYNPDTLFNGVAKINDTENTLNDEDLALIGTGLHSLQESWEVLYNYATKMLNTWNNKTPAFDIMRLIVEFLPDADNISEFIEHGMGNKDITITMLTVRILINSFGNKIWGKELLGSPKVYENVFETIDTMYPSATQKKSQTLAIAVSTLLYNYSVMAITDPNGANILPSIADNINNKFAPLEEYQTSEEAAYRLLVAFGNLATIEPTLKQFAPSLSWIKFVKVTFGHADRFNAVLADLGL</sequence>
<reference evidence="9 10" key="1">
    <citation type="submission" date="2024-05" db="EMBL/GenBank/DDBJ databases">
        <title>Long read based assembly of the Candida bracarensis genome reveals expanded adhesin content.</title>
        <authorList>
            <person name="Marcet-Houben M."/>
            <person name="Ksiezopolska E."/>
            <person name="Gabaldon T."/>
        </authorList>
    </citation>
    <scope>NUCLEOTIDE SEQUENCE [LARGE SCALE GENOMIC DNA]</scope>
    <source>
        <strain evidence="9 10">CBM6</strain>
    </source>
</reference>
<evidence type="ECO:0000259" key="8">
    <source>
        <dbReference type="PROSITE" id="PS51396"/>
    </source>
</evidence>
<dbReference type="Pfam" id="PF09070">
    <property type="entry name" value="PFU"/>
    <property type="match status" value="1"/>
</dbReference>
<keyword evidence="2" id="KW-0963">Cytoplasm</keyword>
<gene>
    <name evidence="9" type="ORF">RNJ44_00345</name>
</gene>
<dbReference type="Gene3D" id="2.130.10.10">
    <property type="entry name" value="YVTN repeat-like/Quinoprotein amine dehydrogenase"/>
    <property type="match status" value="1"/>
</dbReference>
<evidence type="ECO:0000256" key="3">
    <source>
        <dbReference type="ARBA" id="ARBA00022574"/>
    </source>
</evidence>
<feature type="repeat" description="WD" evidence="5">
    <location>
        <begin position="216"/>
        <end position="246"/>
    </location>
</feature>
<protein>
    <recommendedName>
        <fullName evidence="11">Protein DOA1</fullName>
    </recommendedName>
</protein>
<evidence type="ECO:0000256" key="1">
    <source>
        <dbReference type="ARBA" id="ARBA00004496"/>
    </source>
</evidence>
<dbReference type="Pfam" id="PF00400">
    <property type="entry name" value="WD40"/>
    <property type="match status" value="4"/>
</dbReference>
<dbReference type="PANTHER" id="PTHR19849:SF0">
    <property type="entry name" value="PHOSPHOLIPASE A-2-ACTIVATING PROTEIN"/>
    <property type="match status" value="1"/>
</dbReference>
<evidence type="ECO:0000259" key="7">
    <source>
        <dbReference type="PROSITE" id="PS51394"/>
    </source>
</evidence>